<proteinExistence type="predicted"/>
<name>K1QRZ9_MAGGI</name>
<accession>K1QRZ9</accession>
<sequence>MSEERKCTLHGDQAESWCLYHIELMCVKCQFDDRHNQCPKDTIPAKTEFPITEFDKMNLHQKFRDIYTTALKVKNETSSFSKNDPRKVLENLDLIFRTLGDRMKLLQEDATKSVHDTKEMCLNNCTEFQATAGTVLTDIGKLMKELCEDTVDVARIEKLAKDYKDEADTKIKNLEMCDMKYRIGLRIACLLVPENIATLRQAILESTLVESIFPQVMSTKSGIRFIQTLETKVNISEKTPAITGCTVLYTGTIVLIDSANSSIKLFSESGSFQNEIKTDSPPFDIARTELGICVSFPQLSQIRFYTDLASVMDDKSTRINMKNGKCFGVEYGGGKLVVSCQTSGVGALFGFRNWRFCVFDKDGELTQVIEKDKHGNSFDMRDGYFSYCPYRDQILFLASNGKAKQFQITGPSCLEHLGLLDIKNNKMSTLILSGSTLIACHRKYKLLRANKTVIHLMGSGKTWEMQKKFNGENSGPMSCDVRSGTIVVCENLKVFDDRSKTVHVYKF</sequence>
<dbReference type="InParanoid" id="K1QRZ9"/>
<dbReference type="EMBL" id="JH816278">
    <property type="protein sequence ID" value="EKC31635.1"/>
    <property type="molecule type" value="Genomic_DNA"/>
</dbReference>
<gene>
    <name evidence="1" type="ORF">CGI_10009147</name>
</gene>
<evidence type="ECO:0000313" key="1">
    <source>
        <dbReference type="EMBL" id="EKC31635.1"/>
    </source>
</evidence>
<organism evidence="1">
    <name type="scientific">Magallana gigas</name>
    <name type="common">Pacific oyster</name>
    <name type="synonym">Crassostrea gigas</name>
    <dbReference type="NCBI Taxonomy" id="29159"/>
    <lineage>
        <taxon>Eukaryota</taxon>
        <taxon>Metazoa</taxon>
        <taxon>Spiralia</taxon>
        <taxon>Lophotrochozoa</taxon>
        <taxon>Mollusca</taxon>
        <taxon>Bivalvia</taxon>
        <taxon>Autobranchia</taxon>
        <taxon>Pteriomorphia</taxon>
        <taxon>Ostreida</taxon>
        <taxon>Ostreoidea</taxon>
        <taxon>Ostreidae</taxon>
        <taxon>Magallana</taxon>
    </lineage>
</organism>
<dbReference type="AlphaFoldDB" id="K1QRZ9"/>
<evidence type="ECO:0008006" key="2">
    <source>
        <dbReference type="Google" id="ProtNLM"/>
    </source>
</evidence>
<protein>
    <recommendedName>
        <fullName evidence="2">B box-type domain-containing protein</fullName>
    </recommendedName>
</protein>
<reference evidence="1" key="1">
    <citation type="journal article" date="2012" name="Nature">
        <title>The oyster genome reveals stress adaptation and complexity of shell formation.</title>
        <authorList>
            <person name="Zhang G."/>
            <person name="Fang X."/>
            <person name="Guo X."/>
            <person name="Li L."/>
            <person name="Luo R."/>
            <person name="Xu F."/>
            <person name="Yang P."/>
            <person name="Zhang L."/>
            <person name="Wang X."/>
            <person name="Qi H."/>
            <person name="Xiong Z."/>
            <person name="Que H."/>
            <person name="Xie Y."/>
            <person name="Holland P.W."/>
            <person name="Paps J."/>
            <person name="Zhu Y."/>
            <person name="Wu F."/>
            <person name="Chen Y."/>
            <person name="Wang J."/>
            <person name="Peng C."/>
            <person name="Meng J."/>
            <person name="Yang L."/>
            <person name="Liu J."/>
            <person name="Wen B."/>
            <person name="Zhang N."/>
            <person name="Huang Z."/>
            <person name="Zhu Q."/>
            <person name="Feng Y."/>
            <person name="Mount A."/>
            <person name="Hedgecock D."/>
            <person name="Xu Z."/>
            <person name="Liu Y."/>
            <person name="Domazet-Loso T."/>
            <person name="Du Y."/>
            <person name="Sun X."/>
            <person name="Zhang S."/>
            <person name="Liu B."/>
            <person name="Cheng P."/>
            <person name="Jiang X."/>
            <person name="Li J."/>
            <person name="Fan D."/>
            <person name="Wang W."/>
            <person name="Fu W."/>
            <person name="Wang T."/>
            <person name="Wang B."/>
            <person name="Zhang J."/>
            <person name="Peng Z."/>
            <person name="Li Y."/>
            <person name="Li N."/>
            <person name="Wang J."/>
            <person name="Chen M."/>
            <person name="He Y."/>
            <person name="Tan F."/>
            <person name="Song X."/>
            <person name="Zheng Q."/>
            <person name="Huang R."/>
            <person name="Yang H."/>
            <person name="Du X."/>
            <person name="Chen L."/>
            <person name="Yang M."/>
            <person name="Gaffney P.M."/>
            <person name="Wang S."/>
            <person name="Luo L."/>
            <person name="She Z."/>
            <person name="Ming Y."/>
            <person name="Huang W."/>
            <person name="Zhang S."/>
            <person name="Huang B."/>
            <person name="Zhang Y."/>
            <person name="Qu T."/>
            <person name="Ni P."/>
            <person name="Miao G."/>
            <person name="Wang J."/>
            <person name="Wang Q."/>
            <person name="Steinberg C.E."/>
            <person name="Wang H."/>
            <person name="Li N."/>
            <person name="Qian L."/>
            <person name="Zhang G."/>
            <person name="Li Y."/>
            <person name="Yang H."/>
            <person name="Liu X."/>
            <person name="Wang J."/>
            <person name="Yin Y."/>
            <person name="Wang J."/>
        </authorList>
    </citation>
    <scope>NUCLEOTIDE SEQUENCE [LARGE SCALE GENOMIC DNA]</scope>
    <source>
        <strain evidence="1">05x7-T-G4-1.051#20</strain>
    </source>
</reference>
<dbReference type="HOGENOM" id="CLU_554610_0_0_1"/>